<keyword evidence="6" id="KW-0547">Nucleotide-binding</keyword>
<dbReference type="InterPro" id="IPR004358">
    <property type="entry name" value="Sig_transdc_His_kin-like_C"/>
</dbReference>
<dbReference type="GO" id="GO:0016301">
    <property type="term" value="F:kinase activity"/>
    <property type="evidence" value="ECO:0007669"/>
    <property type="project" value="UniProtKB-KW"/>
</dbReference>
<keyword evidence="10" id="KW-0812">Transmembrane</keyword>
<dbReference type="InterPro" id="IPR036097">
    <property type="entry name" value="HisK_dim/P_sf"/>
</dbReference>
<feature type="transmembrane region" description="Helical" evidence="10">
    <location>
        <begin position="30"/>
        <end position="53"/>
    </location>
</feature>
<feature type="domain" description="Histidine kinase" evidence="11">
    <location>
        <begin position="177"/>
        <end position="393"/>
    </location>
</feature>
<dbReference type="Proteomes" id="UP001244564">
    <property type="component" value="Chromosome"/>
</dbReference>
<keyword evidence="5" id="KW-0808">Transferase</keyword>
<evidence type="ECO:0000256" key="7">
    <source>
        <dbReference type="ARBA" id="ARBA00022777"/>
    </source>
</evidence>
<dbReference type="SUPFAM" id="SSF47384">
    <property type="entry name" value="Homodimeric domain of signal transducing histidine kinase"/>
    <property type="match status" value="1"/>
</dbReference>
<dbReference type="Pfam" id="PF00512">
    <property type="entry name" value="HisKA"/>
    <property type="match status" value="1"/>
</dbReference>
<organism evidence="12 13">
    <name type="scientific">Lysinibacillus capsici</name>
    <dbReference type="NCBI Taxonomy" id="2115968"/>
    <lineage>
        <taxon>Bacteria</taxon>
        <taxon>Bacillati</taxon>
        <taxon>Bacillota</taxon>
        <taxon>Bacilli</taxon>
        <taxon>Bacillales</taxon>
        <taxon>Bacillaceae</taxon>
        <taxon>Lysinibacillus</taxon>
    </lineage>
</organism>
<keyword evidence="10" id="KW-0472">Membrane</keyword>
<protein>
    <recommendedName>
        <fullName evidence="3">histidine kinase</fullName>
        <ecNumber evidence="3">2.7.13.3</ecNumber>
    </recommendedName>
</protein>
<evidence type="ECO:0000256" key="9">
    <source>
        <dbReference type="ARBA" id="ARBA00023012"/>
    </source>
</evidence>
<evidence type="ECO:0000256" key="10">
    <source>
        <dbReference type="SAM" id="Phobius"/>
    </source>
</evidence>
<gene>
    <name evidence="12" type="ORF">QBO96_21840</name>
</gene>
<dbReference type="SMART" id="SM00388">
    <property type="entry name" value="HisKA"/>
    <property type="match status" value="1"/>
</dbReference>
<keyword evidence="8" id="KW-0067">ATP-binding</keyword>
<evidence type="ECO:0000313" key="13">
    <source>
        <dbReference type="Proteomes" id="UP001244564"/>
    </source>
</evidence>
<reference evidence="12 13" key="1">
    <citation type="submission" date="2023-04" db="EMBL/GenBank/DDBJ databases">
        <title>Genomic of Lysinibacillus capsici TSBLM.</title>
        <authorList>
            <person name="Hu X.S."/>
            <person name="Yu C.H."/>
        </authorList>
    </citation>
    <scope>NUCLEOTIDE SEQUENCE [LARGE SCALE GENOMIC DNA]</scope>
    <source>
        <strain evidence="12 13">TSBLM</strain>
    </source>
</reference>
<comment type="catalytic activity">
    <reaction evidence="1">
        <text>ATP + protein L-histidine = ADP + protein N-phospho-L-histidine.</text>
        <dbReference type="EC" id="2.7.13.3"/>
    </reaction>
</comment>
<dbReference type="Gene3D" id="1.10.287.130">
    <property type="match status" value="1"/>
</dbReference>
<accession>A0ABY8KJM9</accession>
<dbReference type="PRINTS" id="PR00344">
    <property type="entry name" value="BCTRLSENSOR"/>
</dbReference>
<keyword evidence="7 12" id="KW-0418">Kinase</keyword>
<name>A0ABY8KJM9_9BACI</name>
<keyword evidence="13" id="KW-1185">Reference proteome</keyword>
<evidence type="ECO:0000256" key="8">
    <source>
        <dbReference type="ARBA" id="ARBA00022840"/>
    </source>
</evidence>
<dbReference type="PROSITE" id="PS50109">
    <property type="entry name" value="HIS_KIN"/>
    <property type="match status" value="1"/>
</dbReference>
<dbReference type="InterPro" id="IPR003594">
    <property type="entry name" value="HATPase_dom"/>
</dbReference>
<dbReference type="InterPro" id="IPR036890">
    <property type="entry name" value="HATPase_C_sf"/>
</dbReference>
<proteinExistence type="predicted"/>
<dbReference type="EC" id="2.7.13.3" evidence="3"/>
<dbReference type="RefSeq" id="WP_054550669.1">
    <property type="nucleotide sequence ID" value="NZ_CP122283.1"/>
</dbReference>
<keyword evidence="9" id="KW-0902">Two-component regulatory system</keyword>
<dbReference type="SMART" id="SM00387">
    <property type="entry name" value="HATPase_c"/>
    <property type="match status" value="1"/>
</dbReference>
<evidence type="ECO:0000256" key="2">
    <source>
        <dbReference type="ARBA" id="ARBA00004370"/>
    </source>
</evidence>
<keyword evidence="4" id="KW-0597">Phosphoprotein</keyword>
<evidence type="ECO:0000256" key="6">
    <source>
        <dbReference type="ARBA" id="ARBA00022741"/>
    </source>
</evidence>
<dbReference type="SUPFAM" id="SSF55874">
    <property type="entry name" value="ATPase domain of HSP90 chaperone/DNA topoisomerase II/histidine kinase"/>
    <property type="match status" value="1"/>
</dbReference>
<comment type="subcellular location">
    <subcellularLocation>
        <location evidence="2">Membrane</location>
    </subcellularLocation>
</comment>
<evidence type="ECO:0000256" key="4">
    <source>
        <dbReference type="ARBA" id="ARBA00022553"/>
    </source>
</evidence>
<feature type="transmembrane region" description="Helical" evidence="10">
    <location>
        <begin position="94"/>
        <end position="112"/>
    </location>
</feature>
<dbReference type="Gene3D" id="3.30.565.10">
    <property type="entry name" value="Histidine kinase-like ATPase, C-terminal domain"/>
    <property type="match status" value="1"/>
</dbReference>
<keyword evidence="10" id="KW-1133">Transmembrane helix</keyword>
<sequence length="393" mass="44629">MLRRTQSILKRFGEWGIPLKNEFGKLKRKMVLQIISILVIASIIGFFINFAFIDGVLQAPFADAFIAFCENVLQLDYYAASNAYHVLFRQNKSLWLAIGFILLLLIIFYIALSRFTRYFHQISSSITMLADESGKEIELPAELDFLEKKLNNVKYKLEKRARDAQEAEQRKNDLVVYLAHDIKTPLTSIIGYLSLLDEARDMPVEQKEKYVTITLDKSYRLEQLINEFFEITRFNLQSIILEKDSIPLQHMLMQVADEFYPLLAPKGQKAIVKLDEDITIYADGNKIARVFNNILKNAIAYSDPNSTIEISAQSENNQTFISFTNTGKTIPPEKLKMIFEKFYRLDSARSTQTGGAGLGLAISNEIVQAHGGTITATSSNDTTVFTVMIPTNS</sequence>
<evidence type="ECO:0000256" key="5">
    <source>
        <dbReference type="ARBA" id="ARBA00022679"/>
    </source>
</evidence>
<dbReference type="EMBL" id="CP122283">
    <property type="protein sequence ID" value="WGF38329.1"/>
    <property type="molecule type" value="Genomic_DNA"/>
</dbReference>
<dbReference type="PANTHER" id="PTHR45453:SF1">
    <property type="entry name" value="PHOSPHATE REGULON SENSOR PROTEIN PHOR"/>
    <property type="match status" value="1"/>
</dbReference>
<dbReference type="InterPro" id="IPR050351">
    <property type="entry name" value="BphY/WalK/GraS-like"/>
</dbReference>
<evidence type="ECO:0000313" key="12">
    <source>
        <dbReference type="EMBL" id="WGF38329.1"/>
    </source>
</evidence>
<evidence type="ECO:0000256" key="3">
    <source>
        <dbReference type="ARBA" id="ARBA00012438"/>
    </source>
</evidence>
<dbReference type="InterPro" id="IPR003661">
    <property type="entry name" value="HisK_dim/P_dom"/>
</dbReference>
<evidence type="ECO:0000256" key="1">
    <source>
        <dbReference type="ARBA" id="ARBA00000085"/>
    </source>
</evidence>
<dbReference type="PANTHER" id="PTHR45453">
    <property type="entry name" value="PHOSPHATE REGULON SENSOR PROTEIN PHOR"/>
    <property type="match status" value="1"/>
</dbReference>
<dbReference type="InterPro" id="IPR005467">
    <property type="entry name" value="His_kinase_dom"/>
</dbReference>
<dbReference type="Pfam" id="PF02518">
    <property type="entry name" value="HATPase_c"/>
    <property type="match status" value="1"/>
</dbReference>
<dbReference type="CDD" id="cd00082">
    <property type="entry name" value="HisKA"/>
    <property type="match status" value="1"/>
</dbReference>
<evidence type="ECO:0000259" key="11">
    <source>
        <dbReference type="PROSITE" id="PS50109"/>
    </source>
</evidence>